<proteinExistence type="predicted"/>
<comment type="caution">
    <text evidence="1">The sequence shown here is derived from an EMBL/GenBank/DDBJ whole genome shotgun (WGS) entry which is preliminary data.</text>
</comment>
<keyword evidence="2" id="KW-1185">Reference proteome</keyword>
<organism evidence="1 2">
    <name type="scientific">Melastoma candidum</name>
    <dbReference type="NCBI Taxonomy" id="119954"/>
    <lineage>
        <taxon>Eukaryota</taxon>
        <taxon>Viridiplantae</taxon>
        <taxon>Streptophyta</taxon>
        <taxon>Embryophyta</taxon>
        <taxon>Tracheophyta</taxon>
        <taxon>Spermatophyta</taxon>
        <taxon>Magnoliopsida</taxon>
        <taxon>eudicotyledons</taxon>
        <taxon>Gunneridae</taxon>
        <taxon>Pentapetalae</taxon>
        <taxon>rosids</taxon>
        <taxon>malvids</taxon>
        <taxon>Myrtales</taxon>
        <taxon>Melastomataceae</taxon>
        <taxon>Melastomatoideae</taxon>
        <taxon>Melastomateae</taxon>
        <taxon>Melastoma</taxon>
    </lineage>
</organism>
<gene>
    <name evidence="1" type="ORF">MLD38_000660</name>
</gene>
<evidence type="ECO:0000313" key="1">
    <source>
        <dbReference type="EMBL" id="KAI4388322.1"/>
    </source>
</evidence>
<name>A0ACB9SC30_9MYRT</name>
<evidence type="ECO:0000313" key="2">
    <source>
        <dbReference type="Proteomes" id="UP001057402"/>
    </source>
</evidence>
<dbReference type="EMBL" id="CM042880">
    <property type="protein sequence ID" value="KAI4388322.1"/>
    <property type="molecule type" value="Genomic_DNA"/>
</dbReference>
<sequence>MDQITPLGWMDGSSSPSAGTPTPSPIVYLPITDKSSHHHITLRKRIIFRPGNLSSCWLGIQDHLPRDKMLEGKAVVGETDMRQAMQQYALDLASKALDCFDVTESTDIARFIKKEFDRAYGPGWQCIVGTDFGSFVTHHYGCFIYFCVGSLAILLFKGSAIADEEPKQFPKLGAVRG</sequence>
<reference evidence="2" key="1">
    <citation type="journal article" date="2023" name="Front. Plant Sci.">
        <title>Chromosomal-level genome assembly of Melastoma candidum provides insights into trichome evolution.</title>
        <authorList>
            <person name="Zhong Y."/>
            <person name="Wu W."/>
            <person name="Sun C."/>
            <person name="Zou P."/>
            <person name="Liu Y."/>
            <person name="Dai S."/>
            <person name="Zhou R."/>
        </authorList>
    </citation>
    <scope>NUCLEOTIDE SEQUENCE [LARGE SCALE GENOMIC DNA]</scope>
</reference>
<dbReference type="Proteomes" id="UP001057402">
    <property type="component" value="Chromosome 1"/>
</dbReference>
<accession>A0ACB9SC30</accession>
<protein>
    <submittedName>
        <fullName evidence="1">Uncharacterized protein</fullName>
    </submittedName>
</protein>